<dbReference type="Proteomes" id="UP000192220">
    <property type="component" value="Unplaced"/>
</dbReference>
<evidence type="ECO:0000256" key="2">
    <source>
        <dbReference type="SAM" id="SignalP"/>
    </source>
</evidence>
<feature type="signal peptide" evidence="2">
    <location>
        <begin position="1"/>
        <end position="27"/>
    </location>
</feature>
<evidence type="ECO:0000313" key="4">
    <source>
        <dbReference type="RefSeq" id="XP_013874034.1"/>
    </source>
</evidence>
<dbReference type="OrthoDB" id="8546171at2759"/>
<evidence type="ECO:0000256" key="1">
    <source>
        <dbReference type="SAM" id="MobiDB-lite"/>
    </source>
</evidence>
<evidence type="ECO:0000313" key="3">
    <source>
        <dbReference type="Proteomes" id="UP000192220"/>
    </source>
</evidence>
<sequence length="271" mass="30130">MGRTVTVQKSVYLWCFLSITVFHSVSAGGAYCAKTARARAAALGLEYPGVHGAPDLSAPVHHHPTTFSYAPFADPNMDFRVYDQPRESPLDIMYKQVDPRSFLQGHGTSVPRSYNSFPRELLDRAPESSFEEVKHVAPSLFGAMTLNPRSHMNSPPFVYTKHDLVVDESAPNRHGVPSSGLAPPQSRDHPADESSPARNTQGRRVPLFHSSRLSSKGGAKLGAPRYGRWKMIQFPRQPHLQLPNVLNSKPFFTGKTILNSVRKTRPDFKIM</sequence>
<proteinExistence type="predicted"/>
<feature type="chain" id="PRO_5014175483" evidence="2">
    <location>
        <begin position="28"/>
        <end position="271"/>
    </location>
</feature>
<dbReference type="InParanoid" id="A0A2I4C240"/>
<keyword evidence="2" id="KW-0732">Signal</keyword>
<feature type="region of interest" description="Disordered" evidence="1">
    <location>
        <begin position="169"/>
        <end position="221"/>
    </location>
</feature>
<organism evidence="3 4">
    <name type="scientific">Austrofundulus limnaeus</name>
    <name type="common">Annual killifish</name>
    <dbReference type="NCBI Taxonomy" id="52670"/>
    <lineage>
        <taxon>Eukaryota</taxon>
        <taxon>Metazoa</taxon>
        <taxon>Chordata</taxon>
        <taxon>Craniata</taxon>
        <taxon>Vertebrata</taxon>
        <taxon>Euteleostomi</taxon>
        <taxon>Actinopterygii</taxon>
        <taxon>Neopterygii</taxon>
        <taxon>Teleostei</taxon>
        <taxon>Neoteleostei</taxon>
        <taxon>Acanthomorphata</taxon>
        <taxon>Ovalentaria</taxon>
        <taxon>Atherinomorphae</taxon>
        <taxon>Cyprinodontiformes</taxon>
        <taxon>Rivulidae</taxon>
        <taxon>Austrofundulus</taxon>
    </lineage>
</organism>
<name>A0A2I4C240_AUSLI</name>
<dbReference type="AlphaFoldDB" id="A0A2I4C240"/>
<accession>A0A2I4C240</accession>
<dbReference type="RefSeq" id="XP_013874034.1">
    <property type="nucleotide sequence ID" value="XM_014018580.1"/>
</dbReference>
<gene>
    <name evidence="4" type="primary">LOC106524679</name>
</gene>
<dbReference type="GeneID" id="106524679"/>
<dbReference type="KEGG" id="alim:106524679"/>
<protein>
    <submittedName>
        <fullName evidence="4">Uncharacterized protein LOC106524679</fullName>
    </submittedName>
</protein>
<reference evidence="4" key="1">
    <citation type="submission" date="2025-08" db="UniProtKB">
        <authorList>
            <consortium name="RefSeq"/>
        </authorList>
    </citation>
    <scope>IDENTIFICATION</scope>
    <source>
        <strain evidence="4">Quisiro</strain>
        <tissue evidence="4">Liver</tissue>
    </source>
</reference>
<keyword evidence="3" id="KW-1185">Reference proteome</keyword>